<dbReference type="EMBL" id="BART01029849">
    <property type="protein sequence ID" value="GAH11449.1"/>
    <property type="molecule type" value="Genomic_DNA"/>
</dbReference>
<dbReference type="GO" id="GO:0004776">
    <property type="term" value="F:succinate-CoA ligase (GDP-forming) activity"/>
    <property type="evidence" value="ECO:0007669"/>
    <property type="project" value="TreeGrafter"/>
</dbReference>
<dbReference type="InterPro" id="IPR033847">
    <property type="entry name" value="Citrt_syn/SCS-alpha_CS"/>
</dbReference>
<feature type="domain" description="ATP-citrate synthase/succinyl-CoA ligase C-terminal" evidence="2">
    <location>
        <begin position="5"/>
        <end position="124"/>
    </location>
</feature>
<dbReference type="SUPFAM" id="SSF52210">
    <property type="entry name" value="Succinyl-CoA synthetase domains"/>
    <property type="match status" value="1"/>
</dbReference>
<feature type="non-terminal residue" evidence="3">
    <location>
        <position position="1"/>
    </location>
</feature>
<comment type="caution">
    <text evidence="3">The sequence shown here is derived from an EMBL/GenBank/DDBJ whole genome shotgun (WGS) entry which is preliminary data.</text>
</comment>
<accession>X1E2R8</accession>
<dbReference type="GO" id="GO:0009361">
    <property type="term" value="C:succinate-CoA ligase complex (ADP-forming)"/>
    <property type="evidence" value="ECO:0007669"/>
    <property type="project" value="TreeGrafter"/>
</dbReference>
<keyword evidence="1" id="KW-0547">Nucleotide-binding</keyword>
<evidence type="ECO:0000256" key="1">
    <source>
        <dbReference type="ARBA" id="ARBA00022741"/>
    </source>
</evidence>
<dbReference type="InterPro" id="IPR017440">
    <property type="entry name" value="Cit_synth/succinyl-CoA_lig_AS"/>
</dbReference>
<evidence type="ECO:0000259" key="2">
    <source>
        <dbReference type="Pfam" id="PF00549"/>
    </source>
</evidence>
<proteinExistence type="predicted"/>
<organism evidence="3">
    <name type="scientific">marine sediment metagenome</name>
    <dbReference type="NCBI Taxonomy" id="412755"/>
    <lineage>
        <taxon>unclassified sequences</taxon>
        <taxon>metagenomes</taxon>
        <taxon>ecological metagenomes</taxon>
    </lineage>
</organism>
<reference evidence="3" key="1">
    <citation type="journal article" date="2014" name="Front. Microbiol.">
        <title>High frequency of phylogenetically diverse reductive dehalogenase-homologous genes in deep subseafloor sedimentary metagenomes.</title>
        <authorList>
            <person name="Kawai M."/>
            <person name="Futagami T."/>
            <person name="Toyoda A."/>
            <person name="Takaki Y."/>
            <person name="Nishi S."/>
            <person name="Hori S."/>
            <person name="Arai W."/>
            <person name="Tsubouchi T."/>
            <person name="Morono Y."/>
            <person name="Uchiyama I."/>
            <person name="Ito T."/>
            <person name="Fujiyama A."/>
            <person name="Inagaki F."/>
            <person name="Takami H."/>
        </authorList>
    </citation>
    <scope>NUCLEOTIDE SEQUENCE</scope>
    <source>
        <strain evidence="3">Expedition CK06-06</strain>
    </source>
</reference>
<name>X1E2R8_9ZZZZ</name>
<sequence length="142" mass="14390">EVGLMSRSGTLTYEIAAGMTNAGIGISTALGLGGDPCVGLTTIEAVKLFEQDKDTKALVVVGEIGGDAEERAAAYIKKNYDLPVVGFIAGRTAPPGKRMGHAGAIISGSSGTAAAKIKAMNDAGIAVAEKPSDVARLLKEIM</sequence>
<dbReference type="Gene3D" id="3.40.50.261">
    <property type="entry name" value="Succinyl-CoA synthetase domains"/>
    <property type="match status" value="1"/>
</dbReference>
<dbReference type="GO" id="GO:0000166">
    <property type="term" value="F:nucleotide binding"/>
    <property type="evidence" value="ECO:0007669"/>
    <property type="project" value="UniProtKB-KW"/>
</dbReference>
<gene>
    <name evidence="3" type="ORF">S01H4_52277</name>
</gene>
<dbReference type="Pfam" id="PF00549">
    <property type="entry name" value="Ligase_CoA"/>
    <property type="match status" value="1"/>
</dbReference>
<dbReference type="GO" id="GO:0004775">
    <property type="term" value="F:succinate-CoA ligase (ADP-forming) activity"/>
    <property type="evidence" value="ECO:0007669"/>
    <property type="project" value="TreeGrafter"/>
</dbReference>
<dbReference type="AlphaFoldDB" id="X1E2R8"/>
<dbReference type="PROSITE" id="PS00399">
    <property type="entry name" value="SUCCINYL_COA_LIG_2"/>
    <property type="match status" value="1"/>
</dbReference>
<dbReference type="PRINTS" id="PR01798">
    <property type="entry name" value="SCOASYNTHASE"/>
</dbReference>
<evidence type="ECO:0000313" key="3">
    <source>
        <dbReference type="EMBL" id="GAH11449.1"/>
    </source>
</evidence>
<dbReference type="PROSITE" id="PS01216">
    <property type="entry name" value="SUCCINYL_COA_LIG_1"/>
    <property type="match status" value="1"/>
</dbReference>
<protein>
    <recommendedName>
        <fullName evidence="2">ATP-citrate synthase/succinyl-CoA ligase C-terminal domain-containing protein</fullName>
    </recommendedName>
</protein>
<dbReference type="InterPro" id="IPR005811">
    <property type="entry name" value="SUCC_ACL_C"/>
</dbReference>
<dbReference type="PANTHER" id="PTHR11117">
    <property type="entry name" value="SUCCINYL-COA LIGASE SUBUNIT ALPHA"/>
    <property type="match status" value="1"/>
</dbReference>
<dbReference type="GO" id="GO:0006099">
    <property type="term" value="P:tricarboxylic acid cycle"/>
    <property type="evidence" value="ECO:0007669"/>
    <property type="project" value="TreeGrafter"/>
</dbReference>
<dbReference type="InterPro" id="IPR016102">
    <property type="entry name" value="Succinyl-CoA_synth-like"/>
</dbReference>
<dbReference type="PANTHER" id="PTHR11117:SF2">
    <property type="entry name" value="SUCCINATE--COA LIGASE [ADP_GDP-FORMING] SUBUNIT ALPHA, MITOCHONDRIAL"/>
    <property type="match status" value="1"/>
</dbReference>